<feature type="compositionally biased region" description="Basic and acidic residues" evidence="1">
    <location>
        <begin position="258"/>
        <end position="281"/>
    </location>
</feature>
<dbReference type="STRING" id="105984.A0A427Y4I0"/>
<feature type="region of interest" description="Disordered" evidence="1">
    <location>
        <begin position="1"/>
        <end position="77"/>
    </location>
</feature>
<dbReference type="PANTHER" id="PTHR16461">
    <property type="entry name" value="TOLL-INTERACTING PROTEIN"/>
    <property type="match status" value="1"/>
</dbReference>
<dbReference type="SUPFAM" id="SSF46934">
    <property type="entry name" value="UBA-like"/>
    <property type="match status" value="1"/>
</dbReference>
<evidence type="ECO:0000256" key="1">
    <source>
        <dbReference type="SAM" id="MobiDB-lite"/>
    </source>
</evidence>
<dbReference type="InterPro" id="IPR003892">
    <property type="entry name" value="CUE"/>
</dbReference>
<feature type="compositionally biased region" description="Low complexity" evidence="1">
    <location>
        <begin position="62"/>
        <end position="72"/>
    </location>
</feature>
<dbReference type="AlphaFoldDB" id="A0A427Y4I0"/>
<dbReference type="SMART" id="SM00546">
    <property type="entry name" value="CUE"/>
    <property type="match status" value="1"/>
</dbReference>
<dbReference type="GO" id="GO:0043130">
    <property type="term" value="F:ubiquitin binding"/>
    <property type="evidence" value="ECO:0007669"/>
    <property type="project" value="InterPro"/>
</dbReference>
<dbReference type="GeneID" id="39588705"/>
<feature type="region of interest" description="Disordered" evidence="1">
    <location>
        <begin position="258"/>
        <end position="476"/>
    </location>
</feature>
<dbReference type="RefSeq" id="XP_028478760.1">
    <property type="nucleotide sequence ID" value="XM_028619788.1"/>
</dbReference>
<comment type="caution">
    <text evidence="3">The sequence shown here is derived from an EMBL/GenBank/DDBJ whole genome shotgun (WGS) entry which is preliminary data.</text>
</comment>
<dbReference type="GO" id="GO:0031624">
    <property type="term" value="F:ubiquitin conjugating enzyme binding"/>
    <property type="evidence" value="ECO:0007669"/>
    <property type="project" value="TreeGrafter"/>
</dbReference>
<proteinExistence type="predicted"/>
<reference evidence="3 4" key="1">
    <citation type="submission" date="2018-11" db="EMBL/GenBank/DDBJ databases">
        <title>Genome sequence of Apiotrichum porosum DSM 27194.</title>
        <authorList>
            <person name="Aliyu H."/>
            <person name="Gorte O."/>
            <person name="Ochsenreither K."/>
        </authorList>
    </citation>
    <scope>NUCLEOTIDE SEQUENCE [LARGE SCALE GENOMIC DNA]</scope>
    <source>
        <strain evidence="3 4">DSM 27194</strain>
    </source>
</reference>
<keyword evidence="4" id="KW-1185">Reference proteome</keyword>
<dbReference type="Proteomes" id="UP000279236">
    <property type="component" value="Unassembled WGS sequence"/>
</dbReference>
<evidence type="ECO:0000313" key="3">
    <source>
        <dbReference type="EMBL" id="RSH85975.1"/>
    </source>
</evidence>
<feature type="compositionally biased region" description="Low complexity" evidence="1">
    <location>
        <begin position="320"/>
        <end position="335"/>
    </location>
</feature>
<dbReference type="PANTHER" id="PTHR16461:SF5">
    <property type="entry name" value="TOLL-INTERACTING PROTEIN"/>
    <property type="match status" value="1"/>
</dbReference>
<organism evidence="3 4">
    <name type="scientific">Apiotrichum porosum</name>
    <dbReference type="NCBI Taxonomy" id="105984"/>
    <lineage>
        <taxon>Eukaryota</taxon>
        <taxon>Fungi</taxon>
        <taxon>Dikarya</taxon>
        <taxon>Basidiomycota</taxon>
        <taxon>Agaricomycotina</taxon>
        <taxon>Tremellomycetes</taxon>
        <taxon>Trichosporonales</taxon>
        <taxon>Trichosporonaceae</taxon>
        <taxon>Apiotrichum</taxon>
    </lineage>
</organism>
<feature type="compositionally biased region" description="Low complexity" evidence="1">
    <location>
        <begin position="363"/>
        <end position="386"/>
    </location>
</feature>
<dbReference type="CDD" id="cd14279">
    <property type="entry name" value="CUE"/>
    <property type="match status" value="1"/>
</dbReference>
<dbReference type="GO" id="GO:0006511">
    <property type="term" value="P:ubiquitin-dependent protein catabolic process"/>
    <property type="evidence" value="ECO:0007669"/>
    <property type="project" value="TreeGrafter"/>
</dbReference>
<evidence type="ECO:0000313" key="4">
    <source>
        <dbReference type="Proteomes" id="UP000279236"/>
    </source>
</evidence>
<dbReference type="GO" id="GO:0005737">
    <property type="term" value="C:cytoplasm"/>
    <property type="evidence" value="ECO:0007669"/>
    <property type="project" value="TreeGrafter"/>
</dbReference>
<dbReference type="PROSITE" id="PS51140">
    <property type="entry name" value="CUE"/>
    <property type="match status" value="1"/>
</dbReference>
<feature type="compositionally biased region" description="Gly residues" evidence="1">
    <location>
        <begin position="299"/>
        <end position="308"/>
    </location>
</feature>
<dbReference type="EMBL" id="RSCE01000002">
    <property type="protein sequence ID" value="RSH85975.1"/>
    <property type="molecule type" value="Genomic_DNA"/>
</dbReference>
<gene>
    <name evidence="3" type="ORF">EHS24_004162</name>
</gene>
<dbReference type="Gene3D" id="1.10.8.10">
    <property type="entry name" value="DNA helicase RuvA subunit, C-terminal domain"/>
    <property type="match status" value="1"/>
</dbReference>
<feature type="domain" description="CUE" evidence="2">
    <location>
        <begin position="76"/>
        <end position="119"/>
    </location>
</feature>
<feature type="compositionally biased region" description="Polar residues" evidence="1">
    <location>
        <begin position="428"/>
        <end position="437"/>
    </location>
</feature>
<evidence type="ECO:0000259" key="2">
    <source>
        <dbReference type="PROSITE" id="PS51140"/>
    </source>
</evidence>
<feature type="region of interest" description="Disordered" evidence="1">
    <location>
        <begin position="153"/>
        <end position="194"/>
    </location>
</feature>
<dbReference type="Pfam" id="PF02845">
    <property type="entry name" value="CUE"/>
    <property type="match status" value="1"/>
</dbReference>
<dbReference type="InterPro" id="IPR009060">
    <property type="entry name" value="UBA-like_sf"/>
</dbReference>
<feature type="compositionally biased region" description="Low complexity" evidence="1">
    <location>
        <begin position="161"/>
        <end position="175"/>
    </location>
</feature>
<name>A0A427Y4I0_9TREE</name>
<feature type="compositionally biased region" description="Acidic residues" evidence="1">
    <location>
        <begin position="459"/>
        <end position="468"/>
    </location>
</feature>
<dbReference type="OrthoDB" id="9942608at2759"/>
<protein>
    <recommendedName>
        <fullName evidence="2">CUE domain-containing protein</fullName>
    </recommendedName>
</protein>
<sequence length="476" mass="50478">MADKDASQTPASPTPASPVPAAASPKVESPAVSDTTPPDYDTATAAAPAAVVPAAEENASVTATTAPETAPAVQPHANPQVAELQAIFPTVDVGVIEMVLESVGGSHDRAIESLLQMTDPEFKPDPSAARTEEHASQVDLDEEFARALHIQEQEEARRNSRSGSRSSQPAGQQSRIPEVLPYQPRVRKARVPAPDPYAAATREHQLNERYGEPPAGHGPGGDAPGMIAFEEKIGQFAEAGKQTFSTFFTRAKAKYAELQEQHQTTREEQRQMAEEWRDQGHAHAQGRMVGEPKDKNTTPGGGRGGAGPGLWAQQQQDMAQGRSPGGRSSSLSSQSTVDAAPVAQQTASRRWHPSDAYDDPIPTTRTTSNSSGGRRSPAPGSGSQSPDKSAAPAPGKIDLSKLGFLPKKKVDLMSSSSSPGNDRDPNNHLPTATTASGRSLVEQIPKTPPAELSPHQLGDSDDEDDLDYTENPFDKK</sequence>
<accession>A0A427Y4I0</accession>
<feature type="compositionally biased region" description="Low complexity" evidence="1">
    <location>
        <begin position="19"/>
        <end position="55"/>
    </location>
</feature>